<dbReference type="Proteomes" id="UP000002357">
    <property type="component" value="Chromosome"/>
</dbReference>
<feature type="transmembrane region" description="Helical" evidence="2">
    <location>
        <begin position="71"/>
        <end position="94"/>
    </location>
</feature>
<evidence type="ECO:0000256" key="1">
    <source>
        <dbReference type="SAM" id="MobiDB-lite"/>
    </source>
</evidence>
<gene>
    <name evidence="3" type="ORF">SCLAV_1578</name>
</gene>
<feature type="compositionally biased region" description="Basic residues" evidence="1">
    <location>
        <begin position="11"/>
        <end position="23"/>
    </location>
</feature>
<dbReference type="EMBL" id="CM000913">
    <property type="protein sequence ID" value="EFG06653.1"/>
    <property type="molecule type" value="Genomic_DNA"/>
</dbReference>
<feature type="transmembrane region" description="Helical" evidence="2">
    <location>
        <begin position="29"/>
        <end position="51"/>
    </location>
</feature>
<keyword evidence="2" id="KW-0472">Membrane</keyword>
<feature type="transmembrane region" description="Helical" evidence="2">
    <location>
        <begin position="159"/>
        <end position="179"/>
    </location>
</feature>
<accession>E2Q227</accession>
<keyword evidence="4" id="KW-1185">Reference proteome</keyword>
<organism evidence="3 4">
    <name type="scientific">Streptomyces clavuligerus</name>
    <dbReference type="NCBI Taxonomy" id="1901"/>
    <lineage>
        <taxon>Bacteria</taxon>
        <taxon>Bacillati</taxon>
        <taxon>Actinomycetota</taxon>
        <taxon>Actinomycetes</taxon>
        <taxon>Kitasatosporales</taxon>
        <taxon>Streptomycetaceae</taxon>
        <taxon>Streptomyces</taxon>
    </lineage>
</organism>
<feature type="transmembrane region" description="Helical" evidence="2">
    <location>
        <begin position="106"/>
        <end position="127"/>
    </location>
</feature>
<name>E2Q227_STRCL</name>
<dbReference type="AlphaFoldDB" id="E2Q227"/>
<reference evidence="3 4" key="1">
    <citation type="journal article" date="2010" name="Genome Biol. Evol.">
        <title>The sequence of a 1.8-mb bacterial linear plasmid reveals a rich evolutionary reservoir of secondary metabolic pathways.</title>
        <authorList>
            <person name="Medema M.H."/>
            <person name="Trefzer A."/>
            <person name="Kovalchuk A."/>
            <person name="van den Berg M."/>
            <person name="Mueller U."/>
            <person name="Heijne W."/>
            <person name="Wu L."/>
            <person name="Alam M.T."/>
            <person name="Ronning C.M."/>
            <person name="Nierman W.C."/>
            <person name="Bovenberg R.A.L."/>
            <person name="Breitling R."/>
            <person name="Takano E."/>
        </authorList>
    </citation>
    <scope>NUCLEOTIDE SEQUENCE [LARGE SCALE GENOMIC DNA]</scope>
    <source>
        <strain evidence="4">ATCC 27064 / DSM 738 / JCM 4710 / NBRC 13307 / NCIMB 12785 / NRRL 3585 / VKM Ac-602</strain>
    </source>
</reference>
<evidence type="ECO:0008006" key="5">
    <source>
        <dbReference type="Google" id="ProtNLM"/>
    </source>
</evidence>
<evidence type="ECO:0000256" key="2">
    <source>
        <dbReference type="SAM" id="Phobius"/>
    </source>
</evidence>
<feature type="region of interest" description="Disordered" evidence="1">
    <location>
        <begin position="1"/>
        <end position="23"/>
    </location>
</feature>
<proteinExistence type="predicted"/>
<dbReference type="KEGG" id="sclf:BB341_20330"/>
<evidence type="ECO:0000313" key="3">
    <source>
        <dbReference type="EMBL" id="EFG06653.1"/>
    </source>
</evidence>
<protein>
    <recommendedName>
        <fullName evidence="5">DUF3592 domain-containing protein</fullName>
    </recommendedName>
</protein>
<dbReference type="STRING" id="1901.BB341_20330"/>
<keyword evidence="2" id="KW-1133">Transmembrane helix</keyword>
<evidence type="ECO:0000313" key="4">
    <source>
        <dbReference type="Proteomes" id="UP000002357"/>
    </source>
</evidence>
<keyword evidence="2" id="KW-0812">Transmembrane</keyword>
<sequence length="296" mass="31489">MSTVDPAAGRSRQRPARSGHGRRPGARTVIGLVVYGGIWTLLGAGIAALARPRVAELCPAGGTGPPQSPPWLLWCLVAVLIAGSLLGVALRAGLIDRLGLNLQSALSSALVNAGLAAGFLLGARVLWETPPHLGYLTDESGGRGDAWGMGAWLAWTSQYWLPLTLLILVALRVLASLRYERAERLRVARARAVVTTGRRTKGVVIEARETGMVTRDRPRAHFVVRFIDETGSPRSVTKTALFPRTELPRPGDRAVVWYDPAASGADTVIAVVLADPGRLGERDMAEALDVGGLVIH</sequence>